<sequence>MDRITQKDLECLRDQINIATDSPMAAYTKTDKPPYTGNVDHYRLDYAYGGVKLVRVCSTGGGIDTISTGGFGTKRELYNWMTAFLAGMIA</sequence>
<comment type="caution">
    <text evidence="1">The sequence shown here is derived from an EMBL/GenBank/DDBJ whole genome shotgun (WGS) entry which is preliminary data.</text>
</comment>
<organism evidence="1">
    <name type="scientific">marine sediment metagenome</name>
    <dbReference type="NCBI Taxonomy" id="412755"/>
    <lineage>
        <taxon>unclassified sequences</taxon>
        <taxon>metagenomes</taxon>
        <taxon>ecological metagenomes</taxon>
    </lineage>
</organism>
<gene>
    <name evidence="1" type="ORF">S01H4_41134</name>
</gene>
<reference evidence="1" key="1">
    <citation type="journal article" date="2014" name="Front. Microbiol.">
        <title>High frequency of phylogenetically diverse reductive dehalogenase-homologous genes in deep subseafloor sedimentary metagenomes.</title>
        <authorList>
            <person name="Kawai M."/>
            <person name="Futagami T."/>
            <person name="Toyoda A."/>
            <person name="Takaki Y."/>
            <person name="Nishi S."/>
            <person name="Hori S."/>
            <person name="Arai W."/>
            <person name="Tsubouchi T."/>
            <person name="Morono Y."/>
            <person name="Uchiyama I."/>
            <person name="Ito T."/>
            <person name="Fujiyama A."/>
            <person name="Inagaki F."/>
            <person name="Takami H."/>
        </authorList>
    </citation>
    <scope>NUCLEOTIDE SEQUENCE</scope>
    <source>
        <strain evidence="1">Expedition CK06-06</strain>
    </source>
</reference>
<name>X1CV40_9ZZZZ</name>
<dbReference type="EMBL" id="BART01022475">
    <property type="protein sequence ID" value="GAG96842.1"/>
    <property type="molecule type" value="Genomic_DNA"/>
</dbReference>
<evidence type="ECO:0000313" key="1">
    <source>
        <dbReference type="EMBL" id="GAG96842.1"/>
    </source>
</evidence>
<accession>X1CV40</accession>
<protein>
    <submittedName>
        <fullName evidence="1">Uncharacterized protein</fullName>
    </submittedName>
</protein>
<dbReference type="AlphaFoldDB" id="X1CV40"/>
<proteinExistence type="predicted"/>